<evidence type="ECO:0000256" key="5">
    <source>
        <dbReference type="ARBA" id="ARBA00023070"/>
    </source>
</evidence>
<dbReference type="PANTHER" id="PTHR10742:SF342">
    <property type="entry name" value="AMINE OXIDASE"/>
    <property type="match status" value="1"/>
</dbReference>
<keyword evidence="9" id="KW-1185">Reference proteome</keyword>
<dbReference type="InterPro" id="IPR050281">
    <property type="entry name" value="Flavin_monoamine_oxidase"/>
</dbReference>
<dbReference type="Gene3D" id="3.50.50.60">
    <property type="entry name" value="FAD/NAD(P)-binding domain"/>
    <property type="match status" value="1"/>
</dbReference>
<dbReference type="SUPFAM" id="SSF54373">
    <property type="entry name" value="FAD-linked reductases, C-terminal domain"/>
    <property type="match status" value="1"/>
</dbReference>
<dbReference type="InterPro" id="IPR002937">
    <property type="entry name" value="Amino_oxidase"/>
</dbReference>
<dbReference type="NCBIfam" id="TIGR01409">
    <property type="entry name" value="TAT_signal_seq"/>
    <property type="match status" value="1"/>
</dbReference>
<dbReference type="Proteomes" id="UP001596050">
    <property type="component" value="Unassembled WGS sequence"/>
</dbReference>
<dbReference type="PROSITE" id="PS51318">
    <property type="entry name" value="TAT"/>
    <property type="match status" value="1"/>
</dbReference>
<dbReference type="InterPro" id="IPR006311">
    <property type="entry name" value="TAT_signal"/>
</dbReference>
<evidence type="ECO:0000256" key="4">
    <source>
        <dbReference type="ARBA" id="ARBA00017871"/>
    </source>
</evidence>
<dbReference type="PANTHER" id="PTHR10742">
    <property type="entry name" value="FLAVIN MONOAMINE OXIDASE"/>
    <property type="match status" value="1"/>
</dbReference>
<dbReference type="Gene3D" id="3.90.660.10">
    <property type="match status" value="1"/>
</dbReference>
<comment type="pathway">
    <text evidence="1">Plant hormone metabolism; auxin biosynthesis.</text>
</comment>
<dbReference type="InterPro" id="IPR036188">
    <property type="entry name" value="FAD/NAD-bd_sf"/>
</dbReference>
<sequence length="528" mass="57949">MGGPNKSLTRRDFLYRTAALGGSALLLNTMNAWGMGIASRVSAPPVLSGSGKGKKVLILGAGLAGMTAAFELGKLGYDCQVLEARSFAGGRCQTARKGFKLQELGGEVQECQFDAGHYINHGPWRIPMHHGSTLHYTRLFNVPLEVMVNDNDQAWIYLENGGPLAKQRLRPAQVKSDMRGHVAELLAKSVKNRQLDQQVNAADKELLLDYLANEGHLDAGDLRYKGRSGRGFRVNPGAGMQPGAGQASDPLGFGDLLASKVGKVYSAVQDFPMQNTMFQPVGGMDRIARAFEQRVGRRIRYGAEVQTLRQDAGKVTVTVKDTASGKLSAVSADYCLCTLPLSVLRMIDTDFSSRFKTAVQAVTYMPVGKIGLQMKRRFWEEDDQIYGGHILTDLKGINTISVPSSNWQQKKGVLLGYYNYMLDAIEVSALSPAERAEFALAAGQQIFPAYRDAYENAFSVAWHRVQYNLGGWAEWTEESRKAAYPLLHEGEGRVLLAGEHLSYLTGWQAGAIESAWQQIERIHARAQA</sequence>
<comment type="catalytic activity">
    <reaction evidence="6">
        <text>L-tryptophan + O2 = indole-3-acetamide + CO2 + H2O</text>
        <dbReference type="Rhea" id="RHEA:16165"/>
        <dbReference type="ChEBI" id="CHEBI:15377"/>
        <dbReference type="ChEBI" id="CHEBI:15379"/>
        <dbReference type="ChEBI" id="CHEBI:16031"/>
        <dbReference type="ChEBI" id="CHEBI:16526"/>
        <dbReference type="ChEBI" id="CHEBI:57912"/>
        <dbReference type="EC" id="1.13.12.3"/>
    </reaction>
</comment>
<dbReference type="EMBL" id="JBHSMU010000009">
    <property type="protein sequence ID" value="MFC5459883.1"/>
    <property type="molecule type" value="Genomic_DNA"/>
</dbReference>
<evidence type="ECO:0000256" key="2">
    <source>
        <dbReference type="ARBA" id="ARBA00005833"/>
    </source>
</evidence>
<accession>A0ABW0L256</accession>
<organism evidence="8 9">
    <name type="scientific">Massilia niabensis</name>
    <dbReference type="NCBI Taxonomy" id="544910"/>
    <lineage>
        <taxon>Bacteria</taxon>
        <taxon>Pseudomonadati</taxon>
        <taxon>Pseudomonadota</taxon>
        <taxon>Betaproteobacteria</taxon>
        <taxon>Burkholderiales</taxon>
        <taxon>Oxalobacteraceae</taxon>
        <taxon>Telluria group</taxon>
        <taxon>Massilia</taxon>
    </lineage>
</organism>
<dbReference type="EC" id="1.13.12.3" evidence="3"/>
<comment type="caution">
    <text evidence="8">The sequence shown here is derived from an EMBL/GenBank/DDBJ whole genome shotgun (WGS) entry which is preliminary data.</text>
</comment>
<protein>
    <recommendedName>
        <fullName evidence="4">Tryptophan 2-monooxygenase</fullName>
        <ecNumber evidence="3">1.13.12.3</ecNumber>
    </recommendedName>
</protein>
<feature type="domain" description="Amine oxidase" evidence="7">
    <location>
        <begin position="63"/>
        <end position="517"/>
    </location>
</feature>
<name>A0ABW0L256_9BURK</name>
<dbReference type="InterPro" id="IPR019546">
    <property type="entry name" value="TAT_signal_bac_arc"/>
</dbReference>
<dbReference type="SUPFAM" id="SSF51905">
    <property type="entry name" value="FAD/NAD(P)-binding domain"/>
    <property type="match status" value="1"/>
</dbReference>
<evidence type="ECO:0000256" key="6">
    <source>
        <dbReference type="ARBA" id="ARBA00047321"/>
    </source>
</evidence>
<reference evidence="9" key="1">
    <citation type="journal article" date="2019" name="Int. J. Syst. Evol. Microbiol.">
        <title>The Global Catalogue of Microorganisms (GCM) 10K type strain sequencing project: providing services to taxonomists for standard genome sequencing and annotation.</title>
        <authorList>
            <consortium name="The Broad Institute Genomics Platform"/>
            <consortium name="The Broad Institute Genome Sequencing Center for Infectious Disease"/>
            <person name="Wu L."/>
            <person name="Ma J."/>
        </authorList>
    </citation>
    <scope>NUCLEOTIDE SEQUENCE [LARGE SCALE GENOMIC DNA]</scope>
    <source>
        <strain evidence="9">KACC 12649</strain>
    </source>
</reference>
<keyword evidence="5" id="KW-0073">Auxin biosynthesis</keyword>
<dbReference type="Gene3D" id="1.20.1440.240">
    <property type="match status" value="1"/>
</dbReference>
<evidence type="ECO:0000259" key="7">
    <source>
        <dbReference type="Pfam" id="PF01593"/>
    </source>
</evidence>
<gene>
    <name evidence="8" type="ORF">ACFPN5_08685</name>
</gene>
<evidence type="ECO:0000256" key="3">
    <source>
        <dbReference type="ARBA" id="ARBA00012535"/>
    </source>
</evidence>
<dbReference type="RefSeq" id="WP_379782170.1">
    <property type="nucleotide sequence ID" value="NZ_JBHSMU010000009.1"/>
</dbReference>
<proteinExistence type="inferred from homology"/>
<dbReference type="Pfam" id="PF01593">
    <property type="entry name" value="Amino_oxidase"/>
    <property type="match status" value="1"/>
</dbReference>
<evidence type="ECO:0000313" key="9">
    <source>
        <dbReference type="Proteomes" id="UP001596050"/>
    </source>
</evidence>
<evidence type="ECO:0000256" key="1">
    <source>
        <dbReference type="ARBA" id="ARBA00004814"/>
    </source>
</evidence>
<evidence type="ECO:0000313" key="8">
    <source>
        <dbReference type="EMBL" id="MFC5459883.1"/>
    </source>
</evidence>
<comment type="similarity">
    <text evidence="2">Belongs to the tryptophan 2-monooxygenase family.</text>
</comment>